<dbReference type="Gene3D" id="3.30.1120.70">
    <property type="match status" value="1"/>
</dbReference>
<gene>
    <name evidence="1" type="ORF">A7J57_10375</name>
</gene>
<evidence type="ECO:0000313" key="2">
    <source>
        <dbReference type="Proteomes" id="UP000077098"/>
    </source>
</evidence>
<sequence>MNAIQKIKSAIVRRLTVREPDGWYPDAMRGDAGELVTDSTALSLSAVWACVNLLAGTIASLPLMVYRTDAQGKRTVARDHRLYRVLHDSPNYDQTAVDFWEFVSASLELWGNAYARIERNGGQVSGLHPVAPNLVSVRRLSNGSIEYRWTEDGKSYVETDGAMMHIRGFGGNPLGGMSTLHFGRNTFSLARAVDRSAGSTFKNGLRPSGVLTFAAWLSPEQREIAKTNLVENYLGAMNSGRPLILEGDTKWQQLTITPEDAQMLESRSFSVEEICRFFGVPPHMVGRTEKSTSWGTGLEQQTLAFQKFTLRRRLKRIEQALEKQLLKPEDRASGITIEFNLEGLLRGDSAARASFYQSGLTNGWMTINEVRALENMPAVDGGDVPRMQMQNVPITQAGTQTQLPPPNEE</sequence>
<dbReference type="InterPro" id="IPR006944">
    <property type="entry name" value="Phage/GTA_portal"/>
</dbReference>
<name>A0A176X441_AGRTU</name>
<dbReference type="InterPro" id="IPR006427">
    <property type="entry name" value="Portal_HK97"/>
</dbReference>
<dbReference type="NCBIfam" id="TIGR01537">
    <property type="entry name" value="portal_HK97"/>
    <property type="match status" value="1"/>
</dbReference>
<dbReference type="Proteomes" id="UP000077098">
    <property type="component" value="Unassembled WGS sequence"/>
</dbReference>
<comment type="caution">
    <text evidence="1">The sequence shown here is derived from an EMBL/GenBank/DDBJ whole genome shotgun (WGS) entry which is preliminary data.</text>
</comment>
<protein>
    <submittedName>
        <fullName evidence="1">Phage portal protein</fullName>
    </submittedName>
</protein>
<dbReference type="AlphaFoldDB" id="A0A176X441"/>
<dbReference type="Pfam" id="PF04860">
    <property type="entry name" value="Phage_portal"/>
    <property type="match status" value="1"/>
</dbReference>
<accession>A0A176X441</accession>
<evidence type="ECO:0000313" key="1">
    <source>
        <dbReference type="EMBL" id="OAE40659.1"/>
    </source>
</evidence>
<organism evidence="1 2">
    <name type="scientific">Agrobacterium tumefaciens</name>
    <dbReference type="NCBI Taxonomy" id="358"/>
    <lineage>
        <taxon>Bacteria</taxon>
        <taxon>Pseudomonadati</taxon>
        <taxon>Pseudomonadota</taxon>
        <taxon>Alphaproteobacteria</taxon>
        <taxon>Hyphomicrobiales</taxon>
        <taxon>Rhizobiaceae</taxon>
        <taxon>Rhizobium/Agrobacterium group</taxon>
        <taxon>Agrobacterium</taxon>
        <taxon>Agrobacterium tumefaciens complex</taxon>
    </lineage>
</organism>
<dbReference type="EMBL" id="LXPS01000036">
    <property type="protein sequence ID" value="OAE40659.1"/>
    <property type="molecule type" value="Genomic_DNA"/>
</dbReference>
<dbReference type="Gene3D" id="3.40.140.120">
    <property type="match status" value="1"/>
</dbReference>
<proteinExistence type="predicted"/>
<dbReference type="RefSeq" id="WP_063950407.1">
    <property type="nucleotide sequence ID" value="NZ_LXPS01000036.1"/>
</dbReference>
<dbReference type="Gene3D" id="1.20.1270.210">
    <property type="match status" value="1"/>
</dbReference>
<reference evidence="1 2" key="1">
    <citation type="submission" date="2016-05" db="EMBL/GenBank/DDBJ databases">
        <authorList>
            <person name="Lavstsen T."/>
            <person name="Jespersen J.S."/>
        </authorList>
    </citation>
    <scope>NUCLEOTIDE SEQUENCE [LARGE SCALE GENOMIC DNA]</scope>
    <source>
        <strain evidence="1 2">KCJ1736</strain>
    </source>
</reference>